<dbReference type="PANTHER" id="PTHR31635">
    <property type="entry name" value="REVERSE TRANSCRIPTASE DOMAIN-CONTAINING PROTEIN-RELATED"/>
    <property type="match status" value="1"/>
</dbReference>
<feature type="domain" description="Reverse transcriptase" evidence="1">
    <location>
        <begin position="2"/>
        <end position="117"/>
    </location>
</feature>
<dbReference type="EMBL" id="OZ034816">
    <property type="protein sequence ID" value="CAL1378546.1"/>
    <property type="molecule type" value="Genomic_DNA"/>
</dbReference>
<dbReference type="AlphaFoldDB" id="A0AAV2DY25"/>
<protein>
    <recommendedName>
        <fullName evidence="1">Reverse transcriptase domain-containing protein</fullName>
    </recommendedName>
</protein>
<dbReference type="InterPro" id="IPR000477">
    <property type="entry name" value="RT_dom"/>
</dbReference>
<reference evidence="2 3" key="1">
    <citation type="submission" date="2024-04" db="EMBL/GenBank/DDBJ databases">
        <authorList>
            <person name="Fracassetti M."/>
        </authorList>
    </citation>
    <scope>NUCLEOTIDE SEQUENCE [LARGE SCALE GENOMIC DNA]</scope>
</reference>
<sequence length="119" mass="13696">MKCLAERLKPLMPKLVHETQTSFVSGRHITDNICVLQEVVHSMRAKSGRKGWMTIKVDLAKAYNRIRWSFVRDTLQVVALPEQFTELTMQCILTAKMCIQWNGGLTNEFSPSRGMRQDL</sequence>
<keyword evidence="3" id="KW-1185">Reference proteome</keyword>
<organism evidence="2 3">
    <name type="scientific">Linum trigynum</name>
    <dbReference type="NCBI Taxonomy" id="586398"/>
    <lineage>
        <taxon>Eukaryota</taxon>
        <taxon>Viridiplantae</taxon>
        <taxon>Streptophyta</taxon>
        <taxon>Embryophyta</taxon>
        <taxon>Tracheophyta</taxon>
        <taxon>Spermatophyta</taxon>
        <taxon>Magnoliopsida</taxon>
        <taxon>eudicotyledons</taxon>
        <taxon>Gunneridae</taxon>
        <taxon>Pentapetalae</taxon>
        <taxon>rosids</taxon>
        <taxon>fabids</taxon>
        <taxon>Malpighiales</taxon>
        <taxon>Linaceae</taxon>
        <taxon>Linum</taxon>
    </lineage>
</organism>
<evidence type="ECO:0000313" key="3">
    <source>
        <dbReference type="Proteomes" id="UP001497516"/>
    </source>
</evidence>
<evidence type="ECO:0000259" key="1">
    <source>
        <dbReference type="Pfam" id="PF00078"/>
    </source>
</evidence>
<accession>A0AAV2DY25</accession>
<dbReference type="Pfam" id="PF00078">
    <property type="entry name" value="RVT_1"/>
    <property type="match status" value="1"/>
</dbReference>
<dbReference type="PANTHER" id="PTHR31635:SF196">
    <property type="entry name" value="REVERSE TRANSCRIPTASE DOMAIN-CONTAINING PROTEIN-RELATED"/>
    <property type="match status" value="1"/>
</dbReference>
<gene>
    <name evidence="2" type="ORF">LTRI10_LOCUS20121</name>
</gene>
<proteinExistence type="predicted"/>
<name>A0AAV2DY25_9ROSI</name>
<evidence type="ECO:0000313" key="2">
    <source>
        <dbReference type="EMBL" id="CAL1378546.1"/>
    </source>
</evidence>
<dbReference type="Proteomes" id="UP001497516">
    <property type="component" value="Chromosome 3"/>
</dbReference>